<evidence type="ECO:0000256" key="1">
    <source>
        <dbReference type="ARBA" id="ARBA00022723"/>
    </source>
</evidence>
<keyword evidence="2 4" id="KW-0863">Zinc-finger</keyword>
<dbReference type="PANTHER" id="PTHR20922:SF13">
    <property type="entry name" value="DNL-TYPE ZINC FINGER PROTEIN"/>
    <property type="match status" value="1"/>
</dbReference>
<keyword evidence="8" id="KW-1185">Reference proteome</keyword>
<dbReference type="PANTHER" id="PTHR20922">
    <property type="entry name" value="DNL-TYPE ZINC FINGER PROTEIN"/>
    <property type="match status" value="1"/>
</dbReference>
<dbReference type="GO" id="GO:0050821">
    <property type="term" value="P:protein stabilization"/>
    <property type="evidence" value="ECO:0007669"/>
    <property type="project" value="TreeGrafter"/>
</dbReference>
<dbReference type="GO" id="GO:0051087">
    <property type="term" value="F:protein-folding chaperone binding"/>
    <property type="evidence" value="ECO:0007669"/>
    <property type="project" value="TreeGrafter"/>
</dbReference>
<evidence type="ECO:0000259" key="6">
    <source>
        <dbReference type="PROSITE" id="PS51501"/>
    </source>
</evidence>
<evidence type="ECO:0000256" key="2">
    <source>
        <dbReference type="ARBA" id="ARBA00022771"/>
    </source>
</evidence>
<proteinExistence type="predicted"/>
<dbReference type="GO" id="GO:0008270">
    <property type="term" value="F:zinc ion binding"/>
    <property type="evidence" value="ECO:0007669"/>
    <property type="project" value="UniProtKB-KW"/>
</dbReference>
<accession>A0A9W7ZZ02</accession>
<name>A0A9W7ZZ02_9FUNG</name>
<protein>
    <recommendedName>
        <fullName evidence="6">DNL-type domain-containing protein</fullName>
    </recommendedName>
</protein>
<dbReference type="Proteomes" id="UP001150538">
    <property type="component" value="Unassembled WGS sequence"/>
</dbReference>
<evidence type="ECO:0000256" key="5">
    <source>
        <dbReference type="SAM" id="MobiDB-lite"/>
    </source>
</evidence>
<dbReference type="GO" id="GO:0030150">
    <property type="term" value="P:protein import into mitochondrial matrix"/>
    <property type="evidence" value="ECO:0007669"/>
    <property type="project" value="TreeGrafter"/>
</dbReference>
<evidence type="ECO:0000256" key="4">
    <source>
        <dbReference type="PROSITE-ProRule" id="PRU00834"/>
    </source>
</evidence>
<dbReference type="OrthoDB" id="512667at2759"/>
<evidence type="ECO:0000313" key="8">
    <source>
        <dbReference type="Proteomes" id="UP001150538"/>
    </source>
</evidence>
<dbReference type="Pfam" id="PF05180">
    <property type="entry name" value="zf-DNL"/>
    <property type="match status" value="1"/>
</dbReference>
<sequence length="204" mass="22943">MFGPAHEIRNLLKGCAISVSRRYASPLSFRRNYQNMYIIRQFTNCSYKTPSRVLTKPNILSIQALKKLYSTENVNSGASDQPADKGRLLIGFTCKVCNHRQYKTMSKVAYTKGVVLMQCDGCKNRHLIADNLGWFKDSKITIEDIVKENGEEVRKLKDAGLLDSIEAENVKKALEDHLESQQKGNEDGTLKPPSLPTSKTSTEN</sequence>
<feature type="domain" description="DNL-type" evidence="6">
    <location>
        <begin position="83"/>
        <end position="178"/>
    </location>
</feature>
<reference evidence="7" key="1">
    <citation type="submission" date="2022-07" db="EMBL/GenBank/DDBJ databases">
        <title>Phylogenomic reconstructions and comparative analyses of Kickxellomycotina fungi.</title>
        <authorList>
            <person name="Reynolds N.K."/>
            <person name="Stajich J.E."/>
            <person name="Barry K."/>
            <person name="Grigoriev I.V."/>
            <person name="Crous P."/>
            <person name="Smith M.E."/>
        </authorList>
    </citation>
    <scope>NUCLEOTIDE SEQUENCE</scope>
    <source>
        <strain evidence="7">NBRC 100468</strain>
    </source>
</reference>
<keyword evidence="3" id="KW-0862">Zinc</keyword>
<gene>
    <name evidence="7" type="ORF">H4219_002165</name>
</gene>
<dbReference type="GO" id="GO:0005739">
    <property type="term" value="C:mitochondrion"/>
    <property type="evidence" value="ECO:0007669"/>
    <property type="project" value="TreeGrafter"/>
</dbReference>
<comment type="caution">
    <text evidence="7">The sequence shown here is derived from an EMBL/GenBank/DDBJ whole genome shotgun (WGS) entry which is preliminary data.</text>
</comment>
<dbReference type="PROSITE" id="PS51501">
    <property type="entry name" value="ZF_DNL"/>
    <property type="match status" value="1"/>
</dbReference>
<dbReference type="GO" id="GO:0006457">
    <property type="term" value="P:protein folding"/>
    <property type="evidence" value="ECO:0007669"/>
    <property type="project" value="TreeGrafter"/>
</dbReference>
<dbReference type="EMBL" id="JANBPU010000032">
    <property type="protein sequence ID" value="KAJ1919116.1"/>
    <property type="molecule type" value="Genomic_DNA"/>
</dbReference>
<dbReference type="AlphaFoldDB" id="A0A9W7ZZ02"/>
<dbReference type="InterPro" id="IPR007853">
    <property type="entry name" value="Znf_DNL-typ"/>
</dbReference>
<feature type="compositionally biased region" description="Basic and acidic residues" evidence="5">
    <location>
        <begin position="175"/>
        <end position="189"/>
    </location>
</feature>
<keyword evidence="1" id="KW-0479">Metal-binding</keyword>
<dbReference type="InterPro" id="IPR024158">
    <property type="entry name" value="Mt_import_TIM15"/>
</dbReference>
<evidence type="ECO:0000256" key="3">
    <source>
        <dbReference type="ARBA" id="ARBA00022833"/>
    </source>
</evidence>
<organism evidence="7 8">
    <name type="scientific">Mycoemilia scoparia</name>
    <dbReference type="NCBI Taxonomy" id="417184"/>
    <lineage>
        <taxon>Eukaryota</taxon>
        <taxon>Fungi</taxon>
        <taxon>Fungi incertae sedis</taxon>
        <taxon>Zoopagomycota</taxon>
        <taxon>Kickxellomycotina</taxon>
        <taxon>Kickxellomycetes</taxon>
        <taxon>Kickxellales</taxon>
        <taxon>Kickxellaceae</taxon>
        <taxon>Mycoemilia</taxon>
    </lineage>
</organism>
<feature type="region of interest" description="Disordered" evidence="5">
    <location>
        <begin position="175"/>
        <end position="204"/>
    </location>
</feature>
<evidence type="ECO:0000313" key="7">
    <source>
        <dbReference type="EMBL" id="KAJ1919116.1"/>
    </source>
</evidence>